<gene>
    <name evidence="4" type="ORF">A2875_04750</name>
</gene>
<dbReference type="InterPro" id="IPR015422">
    <property type="entry name" value="PyrdxlP-dep_Trfase_small"/>
</dbReference>
<dbReference type="AlphaFoldDB" id="A0A1F5ZN05"/>
<evidence type="ECO:0000256" key="3">
    <source>
        <dbReference type="RuleBase" id="RU004508"/>
    </source>
</evidence>
<sequence length="378" mass="42311">MISASLSPNTEPDDVWLAIQTLFSPWKWQNGEALLRVRQWFGGEITLFSSGRVSLFAILKSFEIGTGDEVIIQAFTCVAVPNSVLWSGATPVYVDIDDTCNIDPQNVEKKITNKTKAIIIQHTFGIPADLVELAKIAKKHGLLIIEDFAHSLGLHISGDAAFFSFGRDKVISSVWGGGAVINSKYQMANDKLNKYEKGLPHPNNFWIFQQLLHPIAFSMISLLYDVIIGKILLVILQKLHLLSFPVYPEEKHAGKPRELFATFPNALAVLLFNQLRKLDRFARQRREVSRYYGKEDNYLRFPMLVDNPDGIIQKAKQHGVLLGNWYHNVIDPAGVNLAAIGYKPGSCPNAEKAAAHIINLPTRIPIAQATYVLQQIKR</sequence>
<dbReference type="Gene3D" id="3.40.640.10">
    <property type="entry name" value="Type I PLP-dependent aspartate aminotransferase-like (Major domain)"/>
    <property type="match status" value="1"/>
</dbReference>
<dbReference type="PANTHER" id="PTHR30244:SF34">
    <property type="entry name" value="DTDP-4-AMINO-4,6-DIDEOXYGALACTOSE TRANSAMINASE"/>
    <property type="match status" value="1"/>
</dbReference>
<feature type="modified residue" description="N6-(pyridoxal phosphate)lysine" evidence="2">
    <location>
        <position position="169"/>
    </location>
</feature>
<evidence type="ECO:0000313" key="4">
    <source>
        <dbReference type="EMBL" id="OGG13869.1"/>
    </source>
</evidence>
<dbReference type="Proteomes" id="UP000177416">
    <property type="component" value="Unassembled WGS sequence"/>
</dbReference>
<dbReference type="GO" id="GO:0000271">
    <property type="term" value="P:polysaccharide biosynthetic process"/>
    <property type="evidence" value="ECO:0007669"/>
    <property type="project" value="TreeGrafter"/>
</dbReference>
<dbReference type="EMBL" id="MFJJ01000030">
    <property type="protein sequence ID" value="OGG13869.1"/>
    <property type="molecule type" value="Genomic_DNA"/>
</dbReference>
<dbReference type="GO" id="GO:0008483">
    <property type="term" value="F:transaminase activity"/>
    <property type="evidence" value="ECO:0007669"/>
    <property type="project" value="TreeGrafter"/>
</dbReference>
<dbReference type="Gene3D" id="3.90.1150.10">
    <property type="entry name" value="Aspartate Aminotransferase, domain 1"/>
    <property type="match status" value="1"/>
</dbReference>
<dbReference type="GO" id="GO:0030170">
    <property type="term" value="F:pyridoxal phosphate binding"/>
    <property type="evidence" value="ECO:0007669"/>
    <property type="project" value="TreeGrafter"/>
</dbReference>
<comment type="similarity">
    <text evidence="3">Belongs to the DegT/DnrJ/EryC1 family.</text>
</comment>
<dbReference type="InterPro" id="IPR000653">
    <property type="entry name" value="DegT/StrS_aminotransferase"/>
</dbReference>
<organism evidence="4 5">
    <name type="scientific">Candidatus Gottesmanbacteria bacterium RIFCSPHIGHO2_01_FULL_46_14</name>
    <dbReference type="NCBI Taxonomy" id="1798380"/>
    <lineage>
        <taxon>Bacteria</taxon>
        <taxon>Candidatus Gottesmaniibacteriota</taxon>
    </lineage>
</organism>
<dbReference type="PANTHER" id="PTHR30244">
    <property type="entry name" value="TRANSAMINASE"/>
    <property type="match status" value="1"/>
</dbReference>
<evidence type="ECO:0000313" key="5">
    <source>
        <dbReference type="Proteomes" id="UP000177416"/>
    </source>
</evidence>
<proteinExistence type="inferred from homology"/>
<dbReference type="InterPro" id="IPR015424">
    <property type="entry name" value="PyrdxlP-dep_Trfase"/>
</dbReference>
<name>A0A1F5ZN05_9BACT</name>
<evidence type="ECO:0000256" key="1">
    <source>
        <dbReference type="PIRSR" id="PIRSR000390-1"/>
    </source>
</evidence>
<dbReference type="Pfam" id="PF01041">
    <property type="entry name" value="DegT_DnrJ_EryC1"/>
    <property type="match status" value="1"/>
</dbReference>
<dbReference type="InterPro" id="IPR015421">
    <property type="entry name" value="PyrdxlP-dep_Trfase_major"/>
</dbReference>
<evidence type="ECO:0008006" key="6">
    <source>
        <dbReference type="Google" id="ProtNLM"/>
    </source>
</evidence>
<protein>
    <recommendedName>
        <fullName evidence="6">DegT/DnrJ/EryC1/StrS aminotransferase</fullName>
    </recommendedName>
</protein>
<feature type="active site" description="Proton acceptor" evidence="1">
    <location>
        <position position="169"/>
    </location>
</feature>
<reference evidence="4 5" key="1">
    <citation type="journal article" date="2016" name="Nat. Commun.">
        <title>Thousands of microbial genomes shed light on interconnected biogeochemical processes in an aquifer system.</title>
        <authorList>
            <person name="Anantharaman K."/>
            <person name="Brown C.T."/>
            <person name="Hug L.A."/>
            <person name="Sharon I."/>
            <person name="Castelle C.J."/>
            <person name="Probst A.J."/>
            <person name="Thomas B.C."/>
            <person name="Singh A."/>
            <person name="Wilkins M.J."/>
            <person name="Karaoz U."/>
            <person name="Brodie E.L."/>
            <person name="Williams K.H."/>
            <person name="Hubbard S.S."/>
            <person name="Banfield J.F."/>
        </authorList>
    </citation>
    <scope>NUCLEOTIDE SEQUENCE [LARGE SCALE GENOMIC DNA]</scope>
</reference>
<accession>A0A1F5ZN05</accession>
<comment type="caution">
    <text evidence="4">The sequence shown here is derived from an EMBL/GenBank/DDBJ whole genome shotgun (WGS) entry which is preliminary data.</text>
</comment>
<evidence type="ECO:0000256" key="2">
    <source>
        <dbReference type="PIRSR" id="PIRSR000390-2"/>
    </source>
</evidence>
<dbReference type="SUPFAM" id="SSF53383">
    <property type="entry name" value="PLP-dependent transferases"/>
    <property type="match status" value="1"/>
</dbReference>
<keyword evidence="2 3" id="KW-0663">Pyridoxal phosphate</keyword>